<protein>
    <submittedName>
        <fullName evidence="2">Uncharacterized protein</fullName>
    </submittedName>
</protein>
<dbReference type="EMBL" id="KL363209">
    <property type="protein sequence ID" value="KFD54307.1"/>
    <property type="molecule type" value="Genomic_DNA"/>
</dbReference>
<evidence type="ECO:0000313" key="3">
    <source>
        <dbReference type="Proteomes" id="UP000030764"/>
    </source>
</evidence>
<evidence type="ECO:0000313" key="2">
    <source>
        <dbReference type="EMBL" id="KFD73139.1"/>
    </source>
</evidence>
<name>A0A085NUJ3_9BILA</name>
<dbReference type="Proteomes" id="UP000030758">
    <property type="component" value="Unassembled WGS sequence"/>
</dbReference>
<proteinExistence type="predicted"/>
<evidence type="ECO:0000313" key="1">
    <source>
        <dbReference type="EMBL" id="KFD54307.1"/>
    </source>
</evidence>
<organism evidence="2">
    <name type="scientific">Trichuris suis</name>
    <name type="common">pig whipworm</name>
    <dbReference type="NCBI Taxonomy" id="68888"/>
    <lineage>
        <taxon>Eukaryota</taxon>
        <taxon>Metazoa</taxon>
        <taxon>Ecdysozoa</taxon>
        <taxon>Nematoda</taxon>
        <taxon>Enoplea</taxon>
        <taxon>Dorylaimia</taxon>
        <taxon>Trichinellida</taxon>
        <taxon>Trichuridae</taxon>
        <taxon>Trichuris</taxon>
    </lineage>
</organism>
<gene>
    <name evidence="1" type="ORF">M513_04849</name>
    <name evidence="2" type="ORF">M514_04849</name>
</gene>
<keyword evidence="3" id="KW-1185">Reference proteome</keyword>
<dbReference type="EMBL" id="KL367474">
    <property type="protein sequence ID" value="KFD73139.1"/>
    <property type="molecule type" value="Genomic_DNA"/>
</dbReference>
<dbReference type="AlphaFoldDB" id="A0A085NUJ3"/>
<accession>A0A085NUJ3</accession>
<sequence length="74" mass="8309">MSAESARSKGEVPVGRSEMSLLAEMQNDHVIWQRQDDDDDGSIKRTSHETTMMDAWRSHLPVFEASVLSGKVHP</sequence>
<dbReference type="Proteomes" id="UP000030764">
    <property type="component" value="Unassembled WGS sequence"/>
</dbReference>
<reference evidence="2 3" key="1">
    <citation type="journal article" date="2014" name="Nat. Genet.">
        <title>Genome and transcriptome of the porcine whipworm Trichuris suis.</title>
        <authorList>
            <person name="Jex A.R."/>
            <person name="Nejsum P."/>
            <person name="Schwarz E.M."/>
            <person name="Hu L."/>
            <person name="Young N.D."/>
            <person name="Hall R.S."/>
            <person name="Korhonen P.K."/>
            <person name="Liao S."/>
            <person name="Thamsborg S."/>
            <person name="Xia J."/>
            <person name="Xu P."/>
            <person name="Wang S."/>
            <person name="Scheerlinck J.P."/>
            <person name="Hofmann A."/>
            <person name="Sternberg P.W."/>
            <person name="Wang J."/>
            <person name="Gasser R.B."/>
        </authorList>
    </citation>
    <scope>NUCLEOTIDE SEQUENCE [LARGE SCALE GENOMIC DNA]</scope>
    <source>
        <strain evidence="2">DCEP-RM93F</strain>
        <strain evidence="1">DCEP-RM93M</strain>
    </source>
</reference>